<dbReference type="EMBL" id="LDJL01000005">
    <property type="protein sequence ID" value="KRG70558.1"/>
    <property type="molecule type" value="Genomic_DNA"/>
</dbReference>
<dbReference type="PATRIC" id="fig|344882.3.peg.2469"/>
<sequence length="100" mass="11250">MDSIELELDAMFFDVDVIARTAYRYSGDFYVLVKSAGANHVVTLRPRTSDIDMADLAARFQTDACDDRLRAQVALHTGDLQRLLMREALESAEPKGDNRL</sequence>
<organism evidence="1 2">
    <name type="scientific">Pseudoxanthomonas dokdonensis</name>
    <dbReference type="NCBI Taxonomy" id="344882"/>
    <lineage>
        <taxon>Bacteria</taxon>
        <taxon>Pseudomonadati</taxon>
        <taxon>Pseudomonadota</taxon>
        <taxon>Gammaproteobacteria</taxon>
        <taxon>Lysobacterales</taxon>
        <taxon>Lysobacteraceae</taxon>
        <taxon>Pseudoxanthomonas</taxon>
    </lineage>
</organism>
<proteinExistence type="predicted"/>
<dbReference type="STRING" id="344882.ABB29_05665"/>
<accession>A0A0R0CWY8</accession>
<evidence type="ECO:0008006" key="3">
    <source>
        <dbReference type="Google" id="ProtNLM"/>
    </source>
</evidence>
<name>A0A0R0CWY8_9GAMM</name>
<protein>
    <recommendedName>
        <fullName evidence="3">His-Xaa-Ser system protein HxsD</fullName>
    </recommendedName>
</protein>
<dbReference type="RefSeq" id="WP_057657646.1">
    <property type="nucleotide sequence ID" value="NZ_LDJL01000005.1"/>
</dbReference>
<dbReference type="Proteomes" id="UP000052052">
    <property type="component" value="Unassembled WGS sequence"/>
</dbReference>
<comment type="caution">
    <text evidence="1">The sequence shown here is derived from an EMBL/GenBank/DDBJ whole genome shotgun (WGS) entry which is preliminary data.</text>
</comment>
<evidence type="ECO:0000313" key="2">
    <source>
        <dbReference type="Proteomes" id="UP000052052"/>
    </source>
</evidence>
<dbReference type="OrthoDB" id="5958700at2"/>
<dbReference type="AlphaFoldDB" id="A0A0R0CWY8"/>
<gene>
    <name evidence="1" type="ORF">ABB29_05665</name>
</gene>
<keyword evidence="2" id="KW-1185">Reference proteome</keyword>
<evidence type="ECO:0000313" key="1">
    <source>
        <dbReference type="EMBL" id="KRG70558.1"/>
    </source>
</evidence>
<reference evidence="1 2" key="1">
    <citation type="submission" date="2015-05" db="EMBL/GenBank/DDBJ databases">
        <title>Genome sequencing and analysis of members of genus Stenotrophomonas.</title>
        <authorList>
            <person name="Patil P.P."/>
            <person name="Midha S."/>
            <person name="Patil P.B."/>
        </authorList>
    </citation>
    <scope>NUCLEOTIDE SEQUENCE [LARGE SCALE GENOMIC DNA]</scope>
    <source>
        <strain evidence="1 2">DSM 21858</strain>
    </source>
</reference>